<evidence type="ECO:0000256" key="1">
    <source>
        <dbReference type="SAM" id="MobiDB-lite"/>
    </source>
</evidence>
<organism evidence="2 3">
    <name type="scientific">Talaromyces marneffei (strain ATCC 18224 / CBS 334.59 / QM 7333)</name>
    <name type="common">Penicillium marneffei</name>
    <dbReference type="NCBI Taxonomy" id="441960"/>
    <lineage>
        <taxon>Eukaryota</taxon>
        <taxon>Fungi</taxon>
        <taxon>Dikarya</taxon>
        <taxon>Ascomycota</taxon>
        <taxon>Pezizomycotina</taxon>
        <taxon>Eurotiomycetes</taxon>
        <taxon>Eurotiomycetidae</taxon>
        <taxon>Eurotiales</taxon>
        <taxon>Trichocomaceae</taxon>
        <taxon>Talaromyces</taxon>
        <taxon>Talaromyces sect. Talaromyces</taxon>
    </lineage>
</organism>
<protein>
    <submittedName>
        <fullName evidence="2">Uncharacterized protein</fullName>
    </submittedName>
</protein>
<dbReference type="AlphaFoldDB" id="B6Q3V0"/>
<feature type="compositionally biased region" description="Acidic residues" evidence="1">
    <location>
        <begin position="318"/>
        <end position="332"/>
    </location>
</feature>
<dbReference type="PhylomeDB" id="B6Q3V0"/>
<reference evidence="3" key="1">
    <citation type="journal article" date="2015" name="Genome Announc.">
        <title>Genome sequence of the AIDS-associated pathogen Penicillium marneffei (ATCC18224) and its near taxonomic relative Talaromyces stipitatus (ATCC10500).</title>
        <authorList>
            <person name="Nierman W.C."/>
            <person name="Fedorova-Abrams N.D."/>
            <person name="Andrianopoulos A."/>
        </authorList>
    </citation>
    <scope>NUCLEOTIDE SEQUENCE [LARGE SCALE GENOMIC DNA]</scope>
    <source>
        <strain evidence="3">ATCC 18224 / CBS 334.59 / QM 7333</strain>
    </source>
</reference>
<feature type="region of interest" description="Disordered" evidence="1">
    <location>
        <begin position="1"/>
        <end position="235"/>
    </location>
</feature>
<feature type="compositionally biased region" description="Basic and acidic residues" evidence="1">
    <location>
        <begin position="183"/>
        <end position="197"/>
    </location>
</feature>
<proteinExistence type="predicted"/>
<dbReference type="HOGENOM" id="CLU_038380_0_0_1"/>
<dbReference type="Proteomes" id="UP000001294">
    <property type="component" value="Unassembled WGS sequence"/>
</dbReference>
<feature type="region of interest" description="Disordered" evidence="1">
    <location>
        <begin position="309"/>
        <end position="426"/>
    </location>
</feature>
<feature type="compositionally biased region" description="Basic and acidic residues" evidence="1">
    <location>
        <begin position="9"/>
        <end position="18"/>
    </location>
</feature>
<evidence type="ECO:0000313" key="3">
    <source>
        <dbReference type="Proteomes" id="UP000001294"/>
    </source>
</evidence>
<feature type="compositionally biased region" description="Basic and acidic residues" evidence="1">
    <location>
        <begin position="204"/>
        <end position="216"/>
    </location>
</feature>
<dbReference type="EMBL" id="DS995899">
    <property type="protein sequence ID" value="EEA27143.1"/>
    <property type="molecule type" value="Genomic_DNA"/>
</dbReference>
<keyword evidence="3" id="KW-1185">Reference proteome</keyword>
<sequence>MATTPPPSDLRELREPRAPRHGAGYDSFDPYPTRQSARLAGQRSSEPHTTPPPPSPKKSARRNGIDALSPPGTLSPRKKTVRGKASLINETLDVETSDLSDGASGHRLSRSAILPGRSLLLPTPAKTPRHQKSVGNFGAAARSLFPNASSSSQTKSTKKPSGFSLDSFHEDSTSNNSSIEIFTDSRDRIPVANKRLDNPFLSKSEPKMSSDSEIPKAKRQRVASRHVAPEIDPKEAVKRTDGMLYTFRGKKVFRKFDYQRSDSEEDQNEEDELGFFAVRPDLLDSSVNLDAPRLTRSAIKGRRLFSALSDSKHSNSVDENEEATTDIEDPIDSIEGTDIVHSEGDLELTPNKRSLRTRTTRLHNSDKTEPIHTAISETKKSDKRSSPFDIWARKKTQPAKVSVSKKREADPFTDSPAPAPKRTRAH</sequence>
<dbReference type="VEuPathDB" id="FungiDB:PMAA_020340"/>
<gene>
    <name evidence="2" type="ORF">PMAA_020340</name>
</gene>
<accession>B6Q3V0</accession>
<name>B6Q3V0_TALMQ</name>
<evidence type="ECO:0000313" key="2">
    <source>
        <dbReference type="EMBL" id="EEA27143.1"/>
    </source>
</evidence>
<feature type="compositionally biased region" description="Basic and acidic residues" evidence="1">
    <location>
        <begin position="377"/>
        <end position="386"/>
    </location>
</feature>
<dbReference type="OrthoDB" id="5398515at2759"/>
<feature type="compositionally biased region" description="Low complexity" evidence="1">
    <location>
        <begin position="149"/>
        <end position="161"/>
    </location>
</feature>